<dbReference type="InterPro" id="IPR029063">
    <property type="entry name" value="SAM-dependent_MTases_sf"/>
</dbReference>
<reference evidence="18 19" key="1">
    <citation type="submission" date="2020-07" db="EMBL/GenBank/DDBJ databases">
        <title>The yeast mating-type switching endonuclease HO is a domesticated member of an unorthodox homing genetic element family.</title>
        <authorList>
            <person name="Coughlan A.Y."/>
            <person name="Lombardi L."/>
            <person name="Braun-Galleani S."/>
            <person name="Martos A.R."/>
            <person name="Galeote V."/>
            <person name="Bigey F."/>
            <person name="Dequin S."/>
            <person name="Byrne K.P."/>
            <person name="Wolfe K.H."/>
        </authorList>
    </citation>
    <scope>NUCLEOTIDE SEQUENCE [LARGE SCALE GENOMIC DNA]</scope>
    <source>
        <strain evidence="18 19">NRRL Y-6702</strain>
    </source>
</reference>
<keyword evidence="11 14" id="KW-0539">Nucleus</keyword>
<gene>
    <name evidence="18" type="ORF">HG535_0D05220</name>
</gene>
<dbReference type="PIRSF" id="PIRSF017570">
    <property type="entry name" value="Histone_H3-K79_MeTrfase"/>
    <property type="match status" value="1"/>
</dbReference>
<feature type="region of interest" description="Disordered" evidence="16">
    <location>
        <begin position="69"/>
        <end position="157"/>
    </location>
</feature>
<evidence type="ECO:0000256" key="6">
    <source>
        <dbReference type="ARBA" id="ARBA00022691"/>
    </source>
</evidence>
<evidence type="ECO:0000256" key="1">
    <source>
        <dbReference type="ARBA" id="ARBA00004123"/>
    </source>
</evidence>
<feature type="region of interest" description="Disordered" evidence="16">
    <location>
        <begin position="1"/>
        <end position="25"/>
    </location>
</feature>
<evidence type="ECO:0000256" key="4">
    <source>
        <dbReference type="ARBA" id="ARBA00022603"/>
    </source>
</evidence>
<name>A0A7H9B2V3_ZYGMR</name>
<feature type="compositionally biased region" description="Basic and acidic residues" evidence="16">
    <location>
        <begin position="136"/>
        <end position="149"/>
    </location>
</feature>
<evidence type="ECO:0000256" key="2">
    <source>
        <dbReference type="ARBA" id="ARBA00012190"/>
    </source>
</evidence>
<evidence type="ECO:0000256" key="14">
    <source>
        <dbReference type="PIRNR" id="PIRNR017570"/>
    </source>
</evidence>
<evidence type="ECO:0000256" key="10">
    <source>
        <dbReference type="ARBA" id="ARBA00023163"/>
    </source>
</evidence>
<dbReference type="PANTHER" id="PTHR21451">
    <property type="entry name" value="HISTONE H3 METHYLTRANSFERASE"/>
    <property type="match status" value="1"/>
</dbReference>
<dbReference type="EC" id="2.1.1.360" evidence="2 14"/>
<feature type="compositionally biased region" description="Basic and acidic residues" evidence="16">
    <location>
        <begin position="84"/>
        <end position="101"/>
    </location>
</feature>
<keyword evidence="10 14" id="KW-0804">Transcription</keyword>
<dbReference type="GO" id="GO:0005634">
    <property type="term" value="C:nucleus"/>
    <property type="evidence" value="ECO:0007669"/>
    <property type="project" value="UniProtKB-SubCell"/>
</dbReference>
<evidence type="ECO:0000256" key="3">
    <source>
        <dbReference type="ARBA" id="ARBA00020987"/>
    </source>
</evidence>
<feature type="domain" description="DOT1" evidence="17">
    <location>
        <begin position="232"/>
        <end position="549"/>
    </location>
</feature>
<organism evidence="18 19">
    <name type="scientific">Zygotorulaspora mrakii</name>
    <name type="common">Zygosaccharomyces mrakii</name>
    <dbReference type="NCBI Taxonomy" id="42260"/>
    <lineage>
        <taxon>Eukaryota</taxon>
        <taxon>Fungi</taxon>
        <taxon>Dikarya</taxon>
        <taxon>Ascomycota</taxon>
        <taxon>Saccharomycotina</taxon>
        <taxon>Saccharomycetes</taxon>
        <taxon>Saccharomycetales</taxon>
        <taxon>Saccharomycetaceae</taxon>
        <taxon>Zygotorulaspora</taxon>
    </lineage>
</organism>
<dbReference type="InterPro" id="IPR030445">
    <property type="entry name" value="H3-K79_meTrfase"/>
</dbReference>
<evidence type="ECO:0000256" key="16">
    <source>
        <dbReference type="SAM" id="MobiDB-lite"/>
    </source>
</evidence>
<comment type="catalytic activity">
    <reaction evidence="13 14">
        <text>L-lysyl(79)-[histone H3] + 3 S-adenosyl-L-methionine = N(6),N(6),N(6)-trimethyl-L-lysyl(79)-[histone H3] + 3 S-adenosyl-L-homocysteine + 3 H(+)</text>
        <dbReference type="Rhea" id="RHEA:60328"/>
        <dbReference type="Rhea" id="RHEA-COMP:15549"/>
        <dbReference type="Rhea" id="RHEA-COMP:15552"/>
        <dbReference type="ChEBI" id="CHEBI:15378"/>
        <dbReference type="ChEBI" id="CHEBI:29969"/>
        <dbReference type="ChEBI" id="CHEBI:57856"/>
        <dbReference type="ChEBI" id="CHEBI:59789"/>
        <dbReference type="ChEBI" id="CHEBI:61961"/>
        <dbReference type="EC" id="2.1.1.360"/>
    </reaction>
</comment>
<comment type="similarity">
    <text evidence="14">Belongs to the class I-like SAM-binding methyltransferase superfamily. DOT1 family.</text>
</comment>
<comment type="subcellular location">
    <subcellularLocation>
        <location evidence="1 14">Nucleus</location>
    </subcellularLocation>
</comment>
<dbReference type="GO" id="GO:0140956">
    <property type="term" value="F:histone H3K79 trimethyltransferase activity"/>
    <property type="evidence" value="ECO:0007669"/>
    <property type="project" value="UniProtKB-EC"/>
</dbReference>
<evidence type="ECO:0000259" key="17">
    <source>
        <dbReference type="PROSITE" id="PS51569"/>
    </source>
</evidence>
<dbReference type="InterPro" id="IPR025789">
    <property type="entry name" value="DOT1_dom"/>
</dbReference>
<keyword evidence="9 14" id="KW-0805">Transcription regulation</keyword>
<evidence type="ECO:0000256" key="9">
    <source>
        <dbReference type="ARBA" id="ARBA00023015"/>
    </source>
</evidence>
<dbReference type="SUPFAM" id="SSF53335">
    <property type="entry name" value="S-adenosyl-L-methionine-dependent methyltransferases"/>
    <property type="match status" value="1"/>
</dbReference>
<dbReference type="Gene3D" id="3.40.50.150">
    <property type="entry name" value="Vaccinia Virus protein VP39"/>
    <property type="match status" value="1"/>
</dbReference>
<evidence type="ECO:0000313" key="19">
    <source>
        <dbReference type="Proteomes" id="UP000509704"/>
    </source>
</evidence>
<sequence length="562" mass="64374">MEDEFPSLFSSPKDESASSFSSDKEQDYGVLKLQFTGETTNGQVKTAKRRSKGLEKLLEEASIYTPRYESSLPRGFLRDRHKKSTESKDPSYAKTGDEPVAKKSRAKLTTMKKQLHTKKRAGITIRNVIPKTTRPLPEDHRGQVEKDDPSSNQSHAFENSLKPTKFYFVECEGPPLKLRYDLFDVPFLQTHAKFQGSPTPSTILTAKSSQRNVNSYTIMLKSVLFLDYEEEYHVDSGSSSMKFDSMSEIGKIIEYTAIIYVPKPYSNLILENILPHLYEAFNTSNCKLFIEKVQDYNEFIQTIPREEILEHLTQARFIPRCFIHDLLHIVYSRSILPSFRKLKEYEAFSSYVYGELLPSFLSDVYSKCELEPNHVFMDLGSGVGNCVVQAALEYGCKLSFGCEIMPNASELTEEQHKELAERCKLFGLKLHPVEFSLRQSFVDNSRVDALIPQCDVLLINNFLFDAKLNKKVEEVIKSLKTGTKIISLKNLRGQGYAINFFNLDSILNRLKVERFDLKQGSVSWTHNGGEYYISTVLPDVDESLFDPSEGKRNTRRPQRYTR</sequence>
<dbReference type="GO" id="GO:0042393">
    <property type="term" value="F:histone binding"/>
    <property type="evidence" value="ECO:0007669"/>
    <property type="project" value="InterPro"/>
</dbReference>
<keyword evidence="8 14" id="KW-0156">Chromatin regulator</keyword>
<dbReference type="Gene3D" id="1.10.260.170">
    <property type="match status" value="1"/>
</dbReference>
<keyword evidence="4 14" id="KW-0489">Methyltransferase</keyword>
<feature type="binding site" evidence="15">
    <location>
        <position position="403"/>
    </location>
    <ligand>
        <name>S-adenosyl-L-methionine</name>
        <dbReference type="ChEBI" id="CHEBI:59789"/>
    </ligand>
</feature>
<evidence type="ECO:0000256" key="11">
    <source>
        <dbReference type="ARBA" id="ARBA00023242"/>
    </source>
</evidence>
<dbReference type="GO" id="GO:0000077">
    <property type="term" value="P:DNA damage checkpoint signaling"/>
    <property type="evidence" value="ECO:0007669"/>
    <property type="project" value="InterPro"/>
</dbReference>
<dbReference type="GO" id="GO:0000786">
    <property type="term" value="C:nucleosome"/>
    <property type="evidence" value="ECO:0007669"/>
    <property type="project" value="InterPro"/>
</dbReference>
<evidence type="ECO:0000313" key="18">
    <source>
        <dbReference type="EMBL" id="QLG72813.1"/>
    </source>
</evidence>
<evidence type="ECO:0000256" key="5">
    <source>
        <dbReference type="ARBA" id="ARBA00022679"/>
    </source>
</evidence>
<accession>A0A7H9B2V3</accession>
<keyword evidence="19" id="KW-1185">Reference proteome</keyword>
<evidence type="ECO:0000256" key="13">
    <source>
        <dbReference type="ARBA" id="ARBA00047770"/>
    </source>
</evidence>
<dbReference type="KEGG" id="zmk:HG535_0D05220"/>
<dbReference type="InterPro" id="IPR021162">
    <property type="entry name" value="Dot1"/>
</dbReference>
<dbReference type="PROSITE" id="PS51569">
    <property type="entry name" value="DOT1"/>
    <property type="match status" value="1"/>
</dbReference>
<dbReference type="Pfam" id="PF08123">
    <property type="entry name" value="DOT1"/>
    <property type="match status" value="1"/>
</dbReference>
<dbReference type="OrthoDB" id="443402at2759"/>
<dbReference type="PANTHER" id="PTHR21451:SF0">
    <property type="entry name" value="HISTONE-LYSINE N-METHYLTRANSFERASE, H3 LYSINE-79 SPECIFIC"/>
    <property type="match status" value="1"/>
</dbReference>
<keyword evidence="5 14" id="KW-0808">Transferase</keyword>
<dbReference type="GO" id="GO:0000781">
    <property type="term" value="C:chromosome, telomeric region"/>
    <property type="evidence" value="ECO:0007669"/>
    <property type="project" value="GOC"/>
</dbReference>
<comment type="function">
    <text evidence="14">Histone methyltransferase that specifically trimethylates histone H3 to form H3K79me3. This methylation is required for telomere silencing and for the pachytene checkpoint during the meiotic cell cycle by allowing the recruitment of RAD9 to double strand breaks. Nucleosomes are preferred as substrate compared to free histone.</text>
</comment>
<feature type="binding site" evidence="15">
    <location>
        <begin position="376"/>
        <end position="385"/>
    </location>
    <ligand>
        <name>S-adenosyl-L-methionine</name>
        <dbReference type="ChEBI" id="CHEBI:59789"/>
    </ligand>
</feature>
<feature type="binding site" evidence="15">
    <location>
        <begin position="440"/>
        <end position="441"/>
    </location>
    <ligand>
        <name>S-adenosyl-L-methionine</name>
        <dbReference type="ChEBI" id="CHEBI:59789"/>
    </ligand>
</feature>
<dbReference type="RefSeq" id="XP_037144540.1">
    <property type="nucleotide sequence ID" value="XM_037288645.1"/>
</dbReference>
<keyword evidence="6 14" id="KW-0949">S-adenosyl-L-methionine</keyword>
<dbReference type="GO" id="GO:0031509">
    <property type="term" value="P:subtelomeric heterochromatin formation"/>
    <property type="evidence" value="ECO:0007669"/>
    <property type="project" value="InterPro"/>
</dbReference>
<evidence type="ECO:0000256" key="7">
    <source>
        <dbReference type="ARBA" id="ARBA00022737"/>
    </source>
</evidence>
<dbReference type="FunFam" id="3.40.50.150:FF:000033">
    <property type="entry name" value="Histone-lysine N-methyltransferase, H3 lysine-79 specific"/>
    <property type="match status" value="1"/>
</dbReference>
<evidence type="ECO:0000256" key="15">
    <source>
        <dbReference type="PIRSR" id="PIRSR017570-1"/>
    </source>
</evidence>
<protein>
    <recommendedName>
        <fullName evidence="3 14">Histone-lysine N-methyltransferase, H3 lysine-79 specific</fullName>
        <ecNumber evidence="2 14">2.1.1.360</ecNumber>
    </recommendedName>
    <alternativeName>
        <fullName evidence="12 14">Histone H3-K79 methyltransferase</fullName>
    </alternativeName>
</protein>
<keyword evidence="7" id="KW-0677">Repeat</keyword>
<dbReference type="GO" id="GO:0032259">
    <property type="term" value="P:methylation"/>
    <property type="evidence" value="ECO:0007669"/>
    <property type="project" value="UniProtKB-KW"/>
</dbReference>
<feature type="compositionally biased region" description="Basic and acidic residues" evidence="16">
    <location>
        <begin position="12"/>
        <end position="25"/>
    </location>
</feature>
<dbReference type="GO" id="GO:0006281">
    <property type="term" value="P:DNA repair"/>
    <property type="evidence" value="ECO:0007669"/>
    <property type="project" value="InterPro"/>
</dbReference>
<proteinExistence type="inferred from homology"/>
<dbReference type="EMBL" id="CP058607">
    <property type="protein sequence ID" value="QLG72813.1"/>
    <property type="molecule type" value="Genomic_DNA"/>
</dbReference>
<evidence type="ECO:0000256" key="12">
    <source>
        <dbReference type="ARBA" id="ARBA00029821"/>
    </source>
</evidence>
<dbReference type="AlphaFoldDB" id="A0A7H9B2V3"/>
<evidence type="ECO:0000256" key="8">
    <source>
        <dbReference type="ARBA" id="ARBA00022853"/>
    </source>
</evidence>
<feature type="binding site" evidence="15">
    <location>
        <begin position="353"/>
        <end position="356"/>
    </location>
    <ligand>
        <name>S-adenosyl-L-methionine</name>
        <dbReference type="ChEBI" id="CHEBI:59789"/>
    </ligand>
</feature>
<dbReference type="Proteomes" id="UP000509704">
    <property type="component" value="Chromosome 4"/>
</dbReference>
<dbReference type="GeneID" id="59236536"/>